<name>A0A4P7W4E2_9BACT</name>
<dbReference type="InterPro" id="IPR036388">
    <property type="entry name" value="WH-like_DNA-bd_sf"/>
</dbReference>
<reference evidence="2" key="1">
    <citation type="submission" date="2019-02" db="EMBL/GenBank/DDBJ databases">
        <title>Isolation and identification of novel species under the genus Muribaculum.</title>
        <authorList>
            <person name="Miyake S."/>
            <person name="Ding Y."/>
            <person name="Low A."/>
            <person name="Soh M."/>
            <person name="Seedorf H."/>
        </authorList>
    </citation>
    <scope>NUCLEOTIDE SEQUENCE [LARGE SCALE GENOMIC DNA]</scope>
    <source>
        <strain evidence="2">H5</strain>
    </source>
</reference>
<keyword evidence="2" id="KW-1185">Reference proteome</keyword>
<dbReference type="RefSeq" id="WP_136415963.1">
    <property type="nucleotide sequence ID" value="NZ_CP039396.1"/>
</dbReference>
<organism evidence="1 2">
    <name type="scientific">Duncaniella dubosii</name>
    <dbReference type="NCBI Taxonomy" id="2518971"/>
    <lineage>
        <taxon>Bacteria</taxon>
        <taxon>Pseudomonadati</taxon>
        <taxon>Bacteroidota</taxon>
        <taxon>Bacteroidia</taxon>
        <taxon>Bacteroidales</taxon>
        <taxon>Muribaculaceae</taxon>
        <taxon>Duncaniella</taxon>
    </lineage>
</organism>
<evidence type="ECO:0000313" key="1">
    <source>
        <dbReference type="EMBL" id="QCD42762.1"/>
    </source>
</evidence>
<gene>
    <name evidence="1" type="ORF">E7747_11005</name>
</gene>
<dbReference type="AlphaFoldDB" id="A0A4P7W4E2"/>
<dbReference type="KEGG" id="ddb:E7747_11005"/>
<accession>A0A4P7W4E2</accession>
<dbReference type="Gene3D" id="1.10.10.10">
    <property type="entry name" value="Winged helix-like DNA-binding domain superfamily/Winged helix DNA-binding domain"/>
    <property type="match status" value="1"/>
</dbReference>
<evidence type="ECO:0000313" key="2">
    <source>
        <dbReference type="Proteomes" id="UP000297149"/>
    </source>
</evidence>
<sequence length="130" mass="14446">MKRIPNRAMLPPPEPIVIKLDPKQLRGGIVLPKVKYQVLATVETEEVFNGMVIPMPKVLIYFLNKNELMVVSTIMEEANENGDCALSVKELAIKMKLSIPTVSDSLYSLRHIGLLLETPMGKEGVEESVS</sequence>
<dbReference type="Proteomes" id="UP000297149">
    <property type="component" value="Chromosome"/>
</dbReference>
<dbReference type="EMBL" id="CP039396">
    <property type="protein sequence ID" value="QCD42762.1"/>
    <property type="molecule type" value="Genomic_DNA"/>
</dbReference>
<proteinExistence type="predicted"/>
<protein>
    <submittedName>
        <fullName evidence="1">Uncharacterized protein</fullName>
    </submittedName>
</protein>